<dbReference type="InterPro" id="IPR011989">
    <property type="entry name" value="ARM-like"/>
</dbReference>
<sequence>MGKVRFQVLSCTGEDPAGPASLLNEHDQTGVGYLTPKHCDYPQEIVLELEGVCRITQIQVLSHQSHIATKIELFLSQDLTSFTRLGYLGLKSNKESQYTARELKTVHIDAVARYVKFRLHQCYVNEKNLYSQVGIVAINVNGEVEAQEENEAELESMSHVHQTLPPTPGRSKAQVMTPTKQLNDLDLRFDPKTAARIREIHAAKEKAVAMEDYDQAKRLKVLEEQLKNVGLQLARLEAAKKEAAANEDYDEAKRIKEEITRLEASIGSDSPDALPATQSQPRSFPGENRLQKVKEPVLHNIPPAVPSIPKPRRVERESDNVESDVMERPLSSQQRRSFAPPDEEEDMDAPVGQAPSNERQEGLPDCEHLADPEPIPDSLAKESAEMIGVVGDYLTCCFYSNLWNHRDAAMRKVKLQIEEGAFDDVDPHAVLTVASTMVQSGVGDRISQVSLSAIALCEAMLNFAEVHQLDSESIVSVMNSPLVQLVNKLGEPQTKLREEVTVLLLKMAESEVVGASVIASHIFRRSSKKALPLKSLQGRLGVVKALLSQSGLVPELTLETVMGFLEENSAFSHQSKDIRELAKAISAVIYQNVGGEITPFLKSLRPKQMEEYQAAFEGAVNATKKTRKAAPAPAGPPRKVEEPIAVQQADEYDEETDSNASVEEFTCSFCDRHDASFDSDRLDQHYWAECPMLTQCKMCSQVIEICTLNEHLLDECDQKHNHRACPRCGEAITIQFFEKHTSMNDCEPMPSPDRGNRCPLCHEDIGPRKRGWKAHLLQSRCPNNPRSLS</sequence>
<comment type="caution">
    <text evidence="3">The sequence shown here is derived from an EMBL/GenBank/DDBJ whole genome shotgun (WGS) entry which is preliminary data.</text>
</comment>
<feature type="region of interest" description="Disordered" evidence="1">
    <location>
        <begin position="264"/>
        <end position="376"/>
    </location>
</feature>
<dbReference type="InterPro" id="IPR001943">
    <property type="entry name" value="UVR_dom"/>
</dbReference>
<accession>A0A6G0W6E7</accession>
<dbReference type="PANTHER" id="PTHR13371:SF0">
    <property type="entry name" value="CENTROSOMAL PROTEIN OF 104 KDA"/>
    <property type="match status" value="1"/>
</dbReference>
<keyword evidence="4" id="KW-1185">Reference proteome</keyword>
<dbReference type="InterPro" id="IPR048738">
    <property type="entry name" value="CEP104_Znf"/>
</dbReference>
<evidence type="ECO:0000313" key="4">
    <source>
        <dbReference type="Proteomes" id="UP000481153"/>
    </source>
</evidence>
<dbReference type="InterPro" id="IPR048739">
    <property type="entry name" value="CEP104_N"/>
</dbReference>
<dbReference type="InterPro" id="IPR034085">
    <property type="entry name" value="TOG"/>
</dbReference>
<dbReference type="SUPFAM" id="SSF49785">
    <property type="entry name" value="Galactose-binding domain-like"/>
    <property type="match status" value="1"/>
</dbReference>
<dbReference type="EMBL" id="VJMJ01000327">
    <property type="protein sequence ID" value="KAF0722643.1"/>
    <property type="molecule type" value="Genomic_DNA"/>
</dbReference>
<feature type="domain" description="TOG" evidence="2">
    <location>
        <begin position="378"/>
        <end position="625"/>
    </location>
</feature>
<reference evidence="3 4" key="1">
    <citation type="submission" date="2019-07" db="EMBL/GenBank/DDBJ databases">
        <title>Genomics analysis of Aphanomyces spp. identifies a new class of oomycete effector associated with host adaptation.</title>
        <authorList>
            <person name="Gaulin E."/>
        </authorList>
    </citation>
    <scope>NUCLEOTIDE SEQUENCE [LARGE SCALE GENOMIC DNA]</scope>
    <source>
        <strain evidence="3 4">ATCC 201684</strain>
    </source>
</reference>
<dbReference type="PANTHER" id="PTHR13371">
    <property type="entry name" value="GLYCINE-, GLUTAMATE-, THIENYLCYCLOHEXYLPIPERIDINE-BINDING PROTEIN"/>
    <property type="match status" value="1"/>
</dbReference>
<feature type="compositionally biased region" description="Basic and acidic residues" evidence="1">
    <location>
        <begin position="358"/>
        <end position="371"/>
    </location>
</feature>
<proteinExistence type="predicted"/>
<dbReference type="Gene3D" id="2.60.120.260">
    <property type="entry name" value="Galactose-binding domain-like"/>
    <property type="match status" value="1"/>
</dbReference>
<name>A0A6G0W6E7_9STRA</name>
<protein>
    <recommendedName>
        <fullName evidence="2">TOG domain-containing protein</fullName>
    </recommendedName>
</protein>
<evidence type="ECO:0000313" key="3">
    <source>
        <dbReference type="EMBL" id="KAF0722643.1"/>
    </source>
</evidence>
<gene>
    <name evidence="3" type="ORF">Ae201684_018242</name>
</gene>
<evidence type="ECO:0000259" key="2">
    <source>
        <dbReference type="SMART" id="SM01349"/>
    </source>
</evidence>
<dbReference type="Pfam" id="PF02151">
    <property type="entry name" value="UVR"/>
    <property type="match status" value="1"/>
</dbReference>
<dbReference type="GO" id="GO:0005929">
    <property type="term" value="C:cilium"/>
    <property type="evidence" value="ECO:0007669"/>
    <property type="project" value="TreeGrafter"/>
</dbReference>
<dbReference type="Pfam" id="PF21038">
    <property type="entry name" value="CEP104_N"/>
    <property type="match status" value="1"/>
</dbReference>
<dbReference type="Proteomes" id="UP000481153">
    <property type="component" value="Unassembled WGS sequence"/>
</dbReference>
<dbReference type="InterPro" id="IPR052607">
    <property type="entry name" value="CEP104-like"/>
</dbReference>
<dbReference type="Pfam" id="PF21040">
    <property type="entry name" value="CEP104-like_TOG"/>
    <property type="match status" value="1"/>
</dbReference>
<dbReference type="AlphaFoldDB" id="A0A6G0W6E7"/>
<dbReference type="InterPro" id="IPR008979">
    <property type="entry name" value="Galactose-bd-like_sf"/>
</dbReference>
<evidence type="ECO:0000256" key="1">
    <source>
        <dbReference type="SAM" id="MobiDB-lite"/>
    </source>
</evidence>
<dbReference type="Gene3D" id="1.25.10.10">
    <property type="entry name" value="Leucine-rich Repeat Variant"/>
    <property type="match status" value="1"/>
</dbReference>
<organism evidence="3 4">
    <name type="scientific">Aphanomyces euteiches</name>
    <dbReference type="NCBI Taxonomy" id="100861"/>
    <lineage>
        <taxon>Eukaryota</taxon>
        <taxon>Sar</taxon>
        <taxon>Stramenopiles</taxon>
        <taxon>Oomycota</taxon>
        <taxon>Saprolegniomycetes</taxon>
        <taxon>Saprolegniales</taxon>
        <taxon>Verrucalvaceae</taxon>
        <taxon>Aphanomyces</taxon>
    </lineage>
</organism>
<dbReference type="Pfam" id="PF21039">
    <property type="entry name" value="CEP104_ZnF"/>
    <property type="match status" value="1"/>
</dbReference>
<dbReference type="VEuPathDB" id="FungiDB:AeMF1_002892"/>
<dbReference type="SMART" id="SM01349">
    <property type="entry name" value="TOG"/>
    <property type="match status" value="1"/>
</dbReference>